<dbReference type="EMBL" id="LAZR01049115">
    <property type="protein sequence ID" value="KKK90411.1"/>
    <property type="molecule type" value="Genomic_DNA"/>
</dbReference>
<evidence type="ECO:0000313" key="1">
    <source>
        <dbReference type="EMBL" id="KKK90411.1"/>
    </source>
</evidence>
<accession>A0A0F9C190</accession>
<gene>
    <name evidence="1" type="ORF">LCGC14_2723290</name>
</gene>
<name>A0A0F9C190_9ZZZZ</name>
<proteinExistence type="predicted"/>
<sequence>MTGHSRPAAQWAWRQAVLHDGFRDQLRWSLWRWIPFDNTADKFSFHDKCAREYRQWGRVLHECACGQPYVRAVDEYGEFDRMVGWHMEFGHFGGPLRVDHHLATPFVDTIVMS</sequence>
<reference evidence="1" key="1">
    <citation type="journal article" date="2015" name="Nature">
        <title>Complex archaea that bridge the gap between prokaryotes and eukaryotes.</title>
        <authorList>
            <person name="Spang A."/>
            <person name="Saw J.H."/>
            <person name="Jorgensen S.L."/>
            <person name="Zaremba-Niedzwiedzka K."/>
            <person name="Martijn J."/>
            <person name="Lind A.E."/>
            <person name="van Eijk R."/>
            <person name="Schleper C."/>
            <person name="Guy L."/>
            <person name="Ettema T.J."/>
        </authorList>
    </citation>
    <scope>NUCLEOTIDE SEQUENCE</scope>
</reference>
<dbReference type="AlphaFoldDB" id="A0A0F9C190"/>
<protein>
    <submittedName>
        <fullName evidence="1">Uncharacterized protein</fullName>
    </submittedName>
</protein>
<organism evidence="1">
    <name type="scientific">marine sediment metagenome</name>
    <dbReference type="NCBI Taxonomy" id="412755"/>
    <lineage>
        <taxon>unclassified sequences</taxon>
        <taxon>metagenomes</taxon>
        <taxon>ecological metagenomes</taxon>
    </lineage>
</organism>
<comment type="caution">
    <text evidence="1">The sequence shown here is derived from an EMBL/GenBank/DDBJ whole genome shotgun (WGS) entry which is preliminary data.</text>
</comment>